<proteinExistence type="predicted"/>
<dbReference type="InterPro" id="IPR000601">
    <property type="entry name" value="PKD_dom"/>
</dbReference>
<dbReference type="Pfam" id="PF18911">
    <property type="entry name" value="PKD_4"/>
    <property type="match status" value="1"/>
</dbReference>
<reference evidence="4 5" key="1">
    <citation type="submission" date="2022-12" db="EMBL/GenBank/DDBJ databases">
        <title>Chitinophagaceae gen. sp. nov., a new member of the family Chitinophagaceae, isolated from soil in a chemical factory.</title>
        <authorList>
            <person name="Ke Z."/>
        </authorList>
    </citation>
    <scope>NUCLEOTIDE SEQUENCE [LARGE SCALE GENOMIC DNA]</scope>
    <source>
        <strain evidence="4 5">LY-5</strain>
    </source>
</reference>
<dbReference type="Pfam" id="PF17517">
    <property type="entry name" value="IgGFc_binding"/>
    <property type="match status" value="1"/>
</dbReference>
<sequence>MRNSKKIGFYLVLLLLSLLNVLSVNAQVDKAIGTGDDSNTDWVYPCPLGDMNRGSRMQYLILASELRAAGITTGNLNAIKFTVKDLGMYVNDFTPAERQVDRLSIKIGTTSTASLSNTTWETGTKQVYGPQNHLAVLGVNSFPFSSPFFWNGTDNLVIELCTDGINGSTTANPFVTWTTNLTFNASHTIGGYSDENYCNISTGSNLGSQTTRPNMIFSWTEALPCTSTDLKAGNANASSVYVCAGETFELSLLNASQNSGLTYQWQQSANNSTWTNIPQATTPITKVSQTASTYYRCVVTCTTGGTANAGSVLVSTPNLISGTFTINKNEPATATNFQSFKSAIDFIKCGINGAVVFNVTSGNAVYTEQLHILNVPGASATNKITFNGNGNEIAFKATENTARAVIHLDNADHFVFDNLVINATGTGSSEYGYGFFISNDADSNTIRNSIIKTDINAPSNRYGGIIISNNMTAPVSTGAAGCDGNIISNNQIIGGNYGITLVGNTTVANGNTVIEKNRILDFRETAVYVVCSFNTLISENFISRPTRTTNLTTTNAIYIGNINTRLNISGNTMTNFFGGGMPTTTFYGINFATASGLSGMENLIANNLIYNINGGGNVYGIYNNLSHNANYYHNTISLSGLGTGNTADHQATGFYISDATGINFMNNNISVTRGGLGTNTSIYCNSSVDDNQINFNNYYFSSSVAASSLAYLSGTRYKTLQEWRNASKQDAKSYFSDPMFEDEPTGNLKPKNPALDNTGANIGIAKDILGVNRTIATPDIGAFEFTAPGCTTPVAGKASLTATTICTDEPMTISLTGNSIGGGQIFQLEAATTQNGTFTAVGEPSLTPTIGFMSDGSAYYRIRVTCGGTSVFSDTLYLSVQPAFMAGTYTIDRNAQPSSTNFTSLMAAYNAMNCGISGPVVFNVVANSGIYTEQVKFGRVKGASAVNTITFNGNGNTLKFNSTNSNERAVLKIDGGKHFIINNFIIDATQGTYGFAVQLTNDADNNIIRNSQILSSTTSTSASNFAGIVISASGNDPIGTGDTWSDDNLIENNLIKGGYYGITIAGDPVYFSNFSNFIYNNHVINNRIEDFYSTGIYSIGVEGTIIENNTLSRPTRTSVAAFNGIYLSQTNANVTITKNKITNPFGGNPNATQAFVGFYFDYAGHEKPCIISNNLVYNINGLGAQTGFSVNSGGLFKIYHNTISFDNISVPVSNTATTSGLSVSYAANGIDLKNNIFTITRGGTGLKYGLNFVNGDVIPVASDYNNWYIKGTGGNNFIGYRDNAIATLEQWRVITNRDHHSISFNPVYADSAAGNYAPTVAPLNDKGTSVGISVDILNQPRNTTTPDMGAYEFQLTPCISGVLAGEAIVNPNSNICIGTNVTLNLKNNTTSGYQTYRWQRAATLSSTWTTISDTLYIPELISEAVGNAYYRCIVECNGISDTSVVAQLTVNAPLAAGTYTISKTGGDYNSFNAAVSAMACGIAGPVTFNVANDTYTEQVLFRKIGGASQNARVTFQAAGTNAILAFNSTTTNNYVIKFDSANFITIKGLTINALNATNARVIEITGTSSYDSISNNTINSAVATATANTRMGIFTSVLKGTGNVINNNTINNGASGIYISSTTLMRNGGIQIKNNTIKTAYQYGIYVGLTDSVEITNNNVELKAPLNTTAYAIYETGARGLYNISSNKVDIASTTTTTYGLFVGGSNATKNNATIHKNIIKATESNTGTLYGIYFSGNENANAINNVVDIKTSNASSYGFYSTSSIDLKVFNNTVRNASASATNNYAAYFTDGSSDRHYADIRNNILYNEGNGKAIFINNTARFFSNYNLLFTNGNVLGQNTTGNNFANLDEWRIGVDLDENSISIKPAISTADLTPVVSDPQVWAINGRGVQISENEFDINNNRRAVSLKEGAPDLGAYEFVPTSVPANAVATPATPAANSLQVFKVGTDTVLAVQWGANVPDNITIKRYSGALPTNLQTGTEPMYFYLDADVTGSGNYTYNAKLNYIDPWRGFIDRESRIRLGKTNPANEWTVDAASNVDISANIISQSNLNFIDKLTGLTNPQISYPGTDSVRTDTTNMGTRFWFGYGHTESDYRINSLVASFGGGAKDAKVTVRINGTSWSRTYNVPAHTFVSAESIPRTGTSGALLLREGWSERGISIESDEPIAAYVKADGQIAETGSTMLIPTSAYGYEYYALAYSQDSYDINVYSWFYVIADNDSTKIEITPIKPTVGGREANKPFTITLNKGEVYQLLGARKSQNGAYDLSGSKIKSISNDAGNCYPVAVFSGNTRAFIDCSESFVPFGNYLVQQAYPTNIWGSEYLVAPTVQNDDHKESIKNLYRIMVKDPATVVKVNGTTLTGITENGFYSYWSNTADHIESSHPVQVAQYIPGSSVACEINSTGPEMFYAVPVNQGLYNVEYYRTNESFTGASARVYIQIVIPTEGLKSLLIDGSNTYDYDYAHPNKPGYSVVVKQYMPNRETGSISSDSMFTAITYGLAGTNSYGFTTGVAFRNITDPGITNIYDSTGTYSDFNCLGTPFKFSVLLPSIATNIVWKFSNASQLNPNADSIQTTPVLLGTVVKNGNTYYKYGVDKEFLFNTAGNYVIPVQYTSPVIDNCSSTKQLYLNVKVVESPKVDFTQTYTGCINDVAVFNPTLITAPEDKADKFFWNFGDQTSSRIQAPSKTFSSAGNYTVNLRAITAEGCLATASKPVSVNALPVVTFDNANISVCYGTNATLAVKDPVTNAVYQWYSVATGGTPVFTGATYTINNVTTAQNLYVSATLNGCVSQPRVPVTISVYERVFAPTVTVAEVGITSVTFTWQAVQGANGYSVSTDGGTTWASPSSGVNGLTHTVSGINTVTTIKLLVKALDANNCTDAVSVEVSATTLPGELFFPNAFSPNGDGLNDVFKIEGHSIASLKMIVFNQWGQKIFETADRSIGWDGKHNGKLQPAGVYMYVANIVLIDGSTVQKKGSVNLIR</sequence>
<dbReference type="Gene3D" id="2.160.20.10">
    <property type="entry name" value="Single-stranded right-handed beta-helix, Pectin lyase-like"/>
    <property type="match status" value="3"/>
</dbReference>
<comment type="caution">
    <text evidence="4">The sequence shown here is derived from an EMBL/GenBank/DDBJ whole genome shotgun (WGS) entry which is preliminary data.</text>
</comment>
<keyword evidence="5" id="KW-1185">Reference proteome</keyword>
<dbReference type="InterPro" id="IPR035234">
    <property type="entry name" value="IgGFc-bd_N"/>
</dbReference>
<dbReference type="RefSeq" id="WP_407031499.1">
    <property type="nucleotide sequence ID" value="NZ_JAQGEF010000010.1"/>
</dbReference>
<dbReference type="SMART" id="SM00089">
    <property type="entry name" value="PKD"/>
    <property type="match status" value="1"/>
</dbReference>
<dbReference type="PROSITE" id="PS50093">
    <property type="entry name" value="PKD"/>
    <property type="match status" value="1"/>
</dbReference>
<feature type="domain" description="Ig-like" evidence="3">
    <location>
        <begin position="1340"/>
        <end position="1451"/>
    </location>
</feature>
<dbReference type="SUPFAM" id="SSF51126">
    <property type="entry name" value="Pectin lyase-like"/>
    <property type="match status" value="4"/>
</dbReference>
<feature type="domain" description="Ig-like" evidence="3">
    <location>
        <begin position="213"/>
        <end position="315"/>
    </location>
</feature>
<evidence type="ECO:0000259" key="2">
    <source>
        <dbReference type="PROSITE" id="PS50093"/>
    </source>
</evidence>
<name>A0ABT4UK14_9BACT</name>
<dbReference type="Pfam" id="PF13585">
    <property type="entry name" value="CHU_C"/>
    <property type="match status" value="1"/>
</dbReference>
<dbReference type="InterPro" id="IPR007110">
    <property type="entry name" value="Ig-like_dom"/>
</dbReference>
<dbReference type="InterPro" id="IPR026341">
    <property type="entry name" value="T9SS_type_B"/>
</dbReference>
<evidence type="ECO:0000313" key="5">
    <source>
        <dbReference type="Proteomes" id="UP001210231"/>
    </source>
</evidence>
<dbReference type="InterPro" id="IPR011050">
    <property type="entry name" value="Pectin_lyase_fold/virulence"/>
</dbReference>
<accession>A0ABT4UK14</accession>
<dbReference type="SMART" id="SM00710">
    <property type="entry name" value="PbH1"/>
    <property type="match status" value="22"/>
</dbReference>
<feature type="signal peptide" evidence="1">
    <location>
        <begin position="1"/>
        <end position="26"/>
    </location>
</feature>
<dbReference type="InterPro" id="IPR035986">
    <property type="entry name" value="PKD_dom_sf"/>
</dbReference>
<protein>
    <submittedName>
        <fullName evidence="4">Gliding motility-associated C-terminal domain-containing protein</fullName>
    </submittedName>
</protein>
<evidence type="ECO:0000313" key="4">
    <source>
        <dbReference type="EMBL" id="MDA3615175.1"/>
    </source>
</evidence>
<evidence type="ECO:0000256" key="1">
    <source>
        <dbReference type="SAM" id="SignalP"/>
    </source>
</evidence>
<keyword evidence="1" id="KW-0732">Signal</keyword>
<dbReference type="InterPro" id="IPR022409">
    <property type="entry name" value="PKD/Chitinase_dom"/>
</dbReference>
<dbReference type="InterPro" id="IPR013783">
    <property type="entry name" value="Ig-like_fold"/>
</dbReference>
<dbReference type="Proteomes" id="UP001210231">
    <property type="component" value="Unassembled WGS sequence"/>
</dbReference>
<evidence type="ECO:0000259" key="3">
    <source>
        <dbReference type="PROSITE" id="PS50835"/>
    </source>
</evidence>
<dbReference type="EMBL" id="JAQGEF010000010">
    <property type="protein sequence ID" value="MDA3615175.1"/>
    <property type="molecule type" value="Genomic_DNA"/>
</dbReference>
<dbReference type="InterPro" id="IPR012334">
    <property type="entry name" value="Pectin_lyas_fold"/>
</dbReference>
<dbReference type="Gene3D" id="2.60.40.10">
    <property type="entry name" value="Immunoglobulins"/>
    <property type="match status" value="2"/>
</dbReference>
<feature type="chain" id="PRO_5045249876" evidence="1">
    <location>
        <begin position="27"/>
        <end position="2982"/>
    </location>
</feature>
<feature type="domain" description="PKD" evidence="2">
    <location>
        <begin position="2670"/>
        <end position="2717"/>
    </location>
</feature>
<dbReference type="SUPFAM" id="SSF49299">
    <property type="entry name" value="PKD domain"/>
    <property type="match status" value="1"/>
</dbReference>
<dbReference type="PROSITE" id="PS50835">
    <property type="entry name" value="IG_LIKE"/>
    <property type="match status" value="2"/>
</dbReference>
<organism evidence="4 5">
    <name type="scientific">Polluticaenibacter yanchengensis</name>
    <dbReference type="NCBI Taxonomy" id="3014562"/>
    <lineage>
        <taxon>Bacteria</taxon>
        <taxon>Pseudomonadati</taxon>
        <taxon>Bacteroidota</taxon>
        <taxon>Chitinophagia</taxon>
        <taxon>Chitinophagales</taxon>
        <taxon>Chitinophagaceae</taxon>
        <taxon>Polluticaenibacter</taxon>
    </lineage>
</organism>
<dbReference type="InterPro" id="IPR044023">
    <property type="entry name" value="Ig_7"/>
</dbReference>
<dbReference type="NCBIfam" id="TIGR04131">
    <property type="entry name" value="Bac_Flav_CTERM"/>
    <property type="match status" value="1"/>
</dbReference>
<dbReference type="Pfam" id="PF19081">
    <property type="entry name" value="Ig_7"/>
    <property type="match status" value="1"/>
</dbReference>
<gene>
    <name evidence="4" type="ORF">O3P16_10185</name>
</gene>
<dbReference type="CDD" id="cd00146">
    <property type="entry name" value="PKD"/>
    <property type="match status" value="1"/>
</dbReference>
<dbReference type="InterPro" id="IPR006626">
    <property type="entry name" value="PbH1"/>
</dbReference>